<dbReference type="Gene3D" id="3.40.640.10">
    <property type="entry name" value="Type I PLP-dependent aspartate aminotransferase-like (Major domain)"/>
    <property type="match status" value="1"/>
</dbReference>
<dbReference type="SUPFAM" id="SSF53383">
    <property type="entry name" value="PLP-dependent transferases"/>
    <property type="match status" value="1"/>
</dbReference>
<dbReference type="SUPFAM" id="SSF46785">
    <property type="entry name" value="Winged helix' DNA-binding domain"/>
    <property type="match status" value="1"/>
</dbReference>
<dbReference type="PRINTS" id="PR00035">
    <property type="entry name" value="HTHGNTR"/>
</dbReference>
<dbReference type="Proteomes" id="UP000004198">
    <property type="component" value="Unassembled WGS sequence"/>
</dbReference>
<keyword evidence="3" id="KW-0805">Transcription regulation</keyword>
<dbReference type="InterPro" id="IPR015424">
    <property type="entry name" value="PyrdxlP-dep_Trfase"/>
</dbReference>
<accession>C6PZW1</accession>
<dbReference type="Pfam" id="PF00155">
    <property type="entry name" value="Aminotran_1_2"/>
    <property type="match status" value="1"/>
</dbReference>
<organism evidence="7 8">
    <name type="scientific">Clostridium carboxidivorans P7</name>
    <dbReference type="NCBI Taxonomy" id="536227"/>
    <lineage>
        <taxon>Bacteria</taxon>
        <taxon>Bacillati</taxon>
        <taxon>Bacillota</taxon>
        <taxon>Clostridia</taxon>
        <taxon>Eubacteriales</taxon>
        <taxon>Clostridiaceae</taxon>
        <taxon>Clostridium</taxon>
    </lineage>
</organism>
<dbReference type="GO" id="GO:0003677">
    <property type="term" value="F:DNA binding"/>
    <property type="evidence" value="ECO:0007669"/>
    <property type="project" value="UniProtKB-KW"/>
</dbReference>
<dbReference type="RefSeq" id="WP_007063213.1">
    <property type="nucleotide sequence ID" value="NZ_ACVI01000102.1"/>
</dbReference>
<dbReference type="SMART" id="SM00345">
    <property type="entry name" value="HTH_GNTR"/>
    <property type="match status" value="1"/>
</dbReference>
<evidence type="ECO:0000256" key="5">
    <source>
        <dbReference type="ARBA" id="ARBA00023163"/>
    </source>
</evidence>
<dbReference type="InterPro" id="IPR000524">
    <property type="entry name" value="Tscrpt_reg_HTH_GntR"/>
</dbReference>
<dbReference type="CDD" id="cd00609">
    <property type="entry name" value="AAT_like"/>
    <property type="match status" value="1"/>
</dbReference>
<keyword evidence="7" id="KW-0808">Transferase</keyword>
<dbReference type="InterPro" id="IPR004839">
    <property type="entry name" value="Aminotransferase_I/II_large"/>
</dbReference>
<feature type="domain" description="HTH gntR-type" evidence="6">
    <location>
        <begin position="11"/>
        <end position="79"/>
    </location>
</feature>
<keyword evidence="8" id="KW-1185">Reference proteome</keyword>
<dbReference type="EMBL" id="ACVI01000102">
    <property type="protein sequence ID" value="EET85206.1"/>
    <property type="molecule type" value="Genomic_DNA"/>
</dbReference>
<dbReference type="PANTHER" id="PTHR46577:SF1">
    <property type="entry name" value="HTH-TYPE TRANSCRIPTIONAL REGULATORY PROTEIN GABR"/>
    <property type="match status" value="1"/>
</dbReference>
<dbReference type="InterPro" id="IPR015421">
    <property type="entry name" value="PyrdxlP-dep_Trfase_major"/>
</dbReference>
<evidence type="ECO:0000256" key="1">
    <source>
        <dbReference type="ARBA" id="ARBA00005384"/>
    </source>
</evidence>
<evidence type="ECO:0000313" key="7">
    <source>
        <dbReference type="EMBL" id="EET85206.1"/>
    </source>
</evidence>
<dbReference type="PATRIC" id="fig|536227.13.peg.1906"/>
<dbReference type="KEGG" id="cck:Ccar_09105"/>
<dbReference type="CDD" id="cd07377">
    <property type="entry name" value="WHTH_GntR"/>
    <property type="match status" value="1"/>
</dbReference>
<protein>
    <submittedName>
        <fullName evidence="7">Transcriptional regulator, GntR family with aminotransferase domain</fullName>
    </submittedName>
</protein>
<dbReference type="InterPro" id="IPR036390">
    <property type="entry name" value="WH_DNA-bd_sf"/>
</dbReference>
<dbReference type="eggNOG" id="COG1167">
    <property type="taxonomic scope" value="Bacteria"/>
</dbReference>
<evidence type="ECO:0000256" key="2">
    <source>
        <dbReference type="ARBA" id="ARBA00022898"/>
    </source>
</evidence>
<comment type="caution">
    <text evidence="7">The sequence shown here is derived from an EMBL/GenBank/DDBJ whole genome shotgun (WGS) entry which is preliminary data.</text>
</comment>
<comment type="similarity">
    <text evidence="1">In the C-terminal section; belongs to the class-I pyridoxal-phosphate-dependent aminotransferase family.</text>
</comment>
<dbReference type="InterPro" id="IPR036388">
    <property type="entry name" value="WH-like_DNA-bd_sf"/>
</dbReference>
<dbReference type="PANTHER" id="PTHR46577">
    <property type="entry name" value="HTH-TYPE TRANSCRIPTIONAL REGULATORY PROTEIN GABR"/>
    <property type="match status" value="1"/>
</dbReference>
<sequence>MWLNIDKNMEISIIRQIYQQIKSMILEQKILAGEKLPSTRWLSQNLKVSRNVVLEAYAQLMAEGYVESKMGSGTTVSKGINFQINKVNVEEHFKNFKYENDDNLIKFRSGIPALEMFPKKELGRLFNNIYRDIPFSYFRYCDPEGKMELRQAISKYLFRIRGINCKPQQIMIVSGSTQGLSLISKLLYSREKEAIVEDPVHYGLLKVISSQGYLINPVPVDNKGMRTDMIKTENDVGFVYVTPSHQFPLGGVLPIQRRIELIKFAEKKDCYIIEDDYDSEFRYEGQPISSVYELNPNRVIYIGSFSKILAPALRLGYILLPEALIPEYLNLKMYSDVHTESISQLVLAKFINEGKLERHILKMKKEYCKKRQALIKSLNYNFAGEYTIEGEAAGLHLVVQFKNILFTEDIMKKIIKEKVKVYPVEKYSIHKGRHNNKIILGYGHLSVEQIEEGIKRIRRAIKEKL</sequence>
<evidence type="ECO:0000256" key="4">
    <source>
        <dbReference type="ARBA" id="ARBA00023125"/>
    </source>
</evidence>
<dbReference type="Gene3D" id="1.10.10.10">
    <property type="entry name" value="Winged helix-like DNA-binding domain superfamily/Winged helix DNA-binding domain"/>
    <property type="match status" value="1"/>
</dbReference>
<dbReference type="AlphaFoldDB" id="C6PZW1"/>
<dbReference type="GO" id="GO:0008483">
    <property type="term" value="F:transaminase activity"/>
    <property type="evidence" value="ECO:0007669"/>
    <property type="project" value="UniProtKB-KW"/>
</dbReference>
<dbReference type="STRING" id="536227.Ccar_09105"/>
<evidence type="ECO:0000256" key="3">
    <source>
        <dbReference type="ARBA" id="ARBA00023015"/>
    </source>
</evidence>
<dbReference type="Pfam" id="PF00392">
    <property type="entry name" value="GntR"/>
    <property type="match status" value="1"/>
</dbReference>
<gene>
    <name evidence="7" type="ORF">CcarbDRAFT_4328</name>
</gene>
<keyword evidence="2" id="KW-0663">Pyridoxal phosphate</keyword>
<dbReference type="GO" id="GO:0030170">
    <property type="term" value="F:pyridoxal phosphate binding"/>
    <property type="evidence" value="ECO:0007669"/>
    <property type="project" value="InterPro"/>
</dbReference>
<proteinExistence type="inferred from homology"/>
<name>C6PZW1_9CLOT</name>
<keyword evidence="5" id="KW-0804">Transcription</keyword>
<evidence type="ECO:0000313" key="8">
    <source>
        <dbReference type="Proteomes" id="UP000004198"/>
    </source>
</evidence>
<dbReference type="GO" id="GO:0003700">
    <property type="term" value="F:DNA-binding transcription factor activity"/>
    <property type="evidence" value="ECO:0007669"/>
    <property type="project" value="InterPro"/>
</dbReference>
<dbReference type="OrthoDB" id="9808770at2"/>
<reference evidence="7 8" key="1">
    <citation type="submission" date="2009-06" db="EMBL/GenBank/DDBJ databases">
        <title>The draft genome of Clostridium carboxidivorans P7.</title>
        <authorList>
            <consortium name="US DOE Joint Genome Institute (JGI-PGF)"/>
            <person name="Lucas S."/>
            <person name="Copeland A."/>
            <person name="Lapidus A."/>
            <person name="Glavina del Rio T."/>
            <person name="Tice H."/>
            <person name="Bruce D."/>
            <person name="Goodwin L."/>
            <person name="Pitluck S."/>
            <person name="Larimer F."/>
            <person name="Land M.L."/>
            <person name="Hauser L."/>
            <person name="Hemme C.L."/>
        </authorList>
    </citation>
    <scope>NUCLEOTIDE SEQUENCE [LARGE SCALE GENOMIC DNA]</scope>
    <source>
        <strain evidence="7 8">P7</strain>
    </source>
</reference>
<dbReference type="InterPro" id="IPR051446">
    <property type="entry name" value="HTH_trans_reg/aminotransferase"/>
</dbReference>
<keyword evidence="4" id="KW-0238">DNA-binding</keyword>
<keyword evidence="7" id="KW-0032">Aminotransferase</keyword>
<evidence type="ECO:0000259" key="6">
    <source>
        <dbReference type="PROSITE" id="PS50949"/>
    </source>
</evidence>
<dbReference type="PROSITE" id="PS50949">
    <property type="entry name" value="HTH_GNTR"/>
    <property type="match status" value="1"/>
</dbReference>